<dbReference type="InterPro" id="IPR000073">
    <property type="entry name" value="AB_hydrolase_1"/>
</dbReference>
<dbReference type="PANTHER" id="PTHR43433:SF5">
    <property type="entry name" value="AB HYDROLASE-1 DOMAIN-CONTAINING PROTEIN"/>
    <property type="match status" value="1"/>
</dbReference>
<dbReference type="Gene3D" id="3.40.50.1820">
    <property type="entry name" value="alpha/beta hydrolase"/>
    <property type="match status" value="1"/>
</dbReference>
<keyword evidence="3" id="KW-1185">Reference proteome</keyword>
<feature type="domain" description="AB hydrolase-1" evidence="1">
    <location>
        <begin position="42"/>
        <end position="304"/>
    </location>
</feature>
<comment type="caution">
    <text evidence="2">The sequence shown here is derived from an EMBL/GenBank/DDBJ whole genome shotgun (WGS) entry which is preliminary data.</text>
</comment>
<dbReference type="SUPFAM" id="SSF53474">
    <property type="entry name" value="alpha/beta-Hydrolases"/>
    <property type="match status" value="1"/>
</dbReference>
<dbReference type="PANTHER" id="PTHR43433">
    <property type="entry name" value="HYDROLASE, ALPHA/BETA FOLD FAMILY PROTEIN"/>
    <property type="match status" value="1"/>
</dbReference>
<dbReference type="EMBL" id="BAABHO010000023">
    <property type="protein sequence ID" value="GAA4793083.1"/>
    <property type="molecule type" value="Genomic_DNA"/>
</dbReference>
<dbReference type="InterPro" id="IPR029058">
    <property type="entry name" value="AB_hydrolase_fold"/>
</dbReference>
<proteinExistence type="predicted"/>
<dbReference type="Proteomes" id="UP001500928">
    <property type="component" value="Unassembled WGS sequence"/>
</dbReference>
<sequence>MTPDDRGLDGAEPDDAGGFVEDVYARDGTRLRRWDNGAAGVPVVVSNGLGASPTAWTFLHGPDCGYHATSWHHRGLGGSDRPADETRIRVDDHVDDLFTVMDAAGMDAALVVGWSLGVPIAIEAARRAPERVAGLMVMGGAATGTFRVLPQLPPPFPPVGPGVPEGVQRRAAQLSGWLLRVVGPPVAGIIDLLPRSLDASREALDRAGVDPAQLDPTGTAAPLVTLAEVARQFARHDWTWFSRLVLAGAEHERADDAALAGITVPVTVVSGNLDTLAPPADMAALAEALPDARLVRLPGSHFLPLQFPDALAGELEALARRAHL</sequence>
<reference evidence="3" key="1">
    <citation type="journal article" date="2019" name="Int. J. Syst. Evol. Microbiol.">
        <title>The Global Catalogue of Microorganisms (GCM) 10K type strain sequencing project: providing services to taxonomists for standard genome sequencing and annotation.</title>
        <authorList>
            <consortium name="The Broad Institute Genomics Platform"/>
            <consortium name="The Broad Institute Genome Sequencing Center for Infectious Disease"/>
            <person name="Wu L."/>
            <person name="Ma J."/>
        </authorList>
    </citation>
    <scope>NUCLEOTIDE SEQUENCE [LARGE SCALE GENOMIC DNA]</scope>
    <source>
        <strain evidence="3">JCM 17979</strain>
    </source>
</reference>
<dbReference type="Pfam" id="PF00561">
    <property type="entry name" value="Abhydrolase_1"/>
    <property type="match status" value="1"/>
</dbReference>
<organism evidence="2 3">
    <name type="scientific">Actinomycetospora chlora</name>
    <dbReference type="NCBI Taxonomy" id="663608"/>
    <lineage>
        <taxon>Bacteria</taxon>
        <taxon>Bacillati</taxon>
        <taxon>Actinomycetota</taxon>
        <taxon>Actinomycetes</taxon>
        <taxon>Pseudonocardiales</taxon>
        <taxon>Pseudonocardiaceae</taxon>
        <taxon>Actinomycetospora</taxon>
    </lineage>
</organism>
<dbReference type="RefSeq" id="WP_345416451.1">
    <property type="nucleotide sequence ID" value="NZ_BAABHO010000023.1"/>
</dbReference>
<gene>
    <name evidence="2" type="ORF">GCM10023200_30980</name>
</gene>
<name>A0ABP9BBX2_9PSEU</name>
<evidence type="ECO:0000313" key="2">
    <source>
        <dbReference type="EMBL" id="GAA4793083.1"/>
    </source>
</evidence>
<protein>
    <recommendedName>
        <fullName evidence="1">AB hydrolase-1 domain-containing protein</fullName>
    </recommendedName>
</protein>
<dbReference type="InterPro" id="IPR050471">
    <property type="entry name" value="AB_hydrolase"/>
</dbReference>
<evidence type="ECO:0000259" key="1">
    <source>
        <dbReference type="Pfam" id="PF00561"/>
    </source>
</evidence>
<evidence type="ECO:0000313" key="3">
    <source>
        <dbReference type="Proteomes" id="UP001500928"/>
    </source>
</evidence>
<accession>A0ABP9BBX2</accession>